<dbReference type="OrthoDB" id="2268319at2759"/>
<sequence length="270" mass="29734">MTISTKTSKSELRKKPSKAKQIDLIPEKPSKKIKASSSAKPMPSKKVKNQPKETEVEKIQKKARSSDATSTNKKTSLKKVNFSTELQHKSSSPSLPTKNATKKSKQTSNATVITTFNATKTVTNVKKREKTSSGKQAIKSTVEKKSSTKKLKKQSSAHTLPPPPFPPPSTPIPMKRPPLKHCVSVATSTSIGVDMSTQTDPIIETQLSKPAYQSHYLDVRDLVPVNALKITLEELMSSMQIVEKQRVAIPIKKQATIKSKLRKALKSIKI</sequence>
<evidence type="ECO:0000313" key="3">
    <source>
        <dbReference type="Proteomes" id="UP000053815"/>
    </source>
</evidence>
<keyword evidence="3" id="KW-1185">Reference proteome</keyword>
<dbReference type="Proteomes" id="UP000053815">
    <property type="component" value="Unassembled WGS sequence"/>
</dbReference>
<feature type="region of interest" description="Disordered" evidence="1">
    <location>
        <begin position="124"/>
        <end position="177"/>
    </location>
</feature>
<proteinExistence type="predicted"/>
<accession>A0A0C9M8F7</accession>
<gene>
    <name evidence="2" type="ORF">MAM1_0040c02862</name>
</gene>
<reference evidence="2" key="1">
    <citation type="submission" date="2014-09" db="EMBL/GenBank/DDBJ databases">
        <title>Draft genome sequence of an oleaginous Mucoromycotina fungus Mucor ambiguus NBRC6742.</title>
        <authorList>
            <person name="Takeda I."/>
            <person name="Yamane N."/>
            <person name="Morita T."/>
            <person name="Tamano K."/>
            <person name="Machida M."/>
            <person name="Baker S."/>
            <person name="Koike H."/>
        </authorList>
    </citation>
    <scope>NUCLEOTIDE SEQUENCE</scope>
    <source>
        <strain evidence="2">NBRC 6742</strain>
    </source>
</reference>
<evidence type="ECO:0000313" key="2">
    <source>
        <dbReference type="EMBL" id="GAN03409.1"/>
    </source>
</evidence>
<feature type="compositionally biased region" description="Polar residues" evidence="1">
    <location>
        <begin position="81"/>
        <end position="99"/>
    </location>
</feature>
<name>A0A0C9M8F7_9FUNG</name>
<dbReference type="EMBL" id="DF836329">
    <property type="protein sequence ID" value="GAN03409.1"/>
    <property type="molecule type" value="Genomic_DNA"/>
</dbReference>
<dbReference type="AlphaFoldDB" id="A0A0C9M8F7"/>
<organism evidence="2">
    <name type="scientific">Mucor ambiguus</name>
    <dbReference type="NCBI Taxonomy" id="91626"/>
    <lineage>
        <taxon>Eukaryota</taxon>
        <taxon>Fungi</taxon>
        <taxon>Fungi incertae sedis</taxon>
        <taxon>Mucoromycota</taxon>
        <taxon>Mucoromycotina</taxon>
        <taxon>Mucoromycetes</taxon>
        <taxon>Mucorales</taxon>
        <taxon>Mucorineae</taxon>
        <taxon>Mucoraceae</taxon>
        <taxon>Mucor</taxon>
    </lineage>
</organism>
<evidence type="ECO:0000256" key="1">
    <source>
        <dbReference type="SAM" id="MobiDB-lite"/>
    </source>
</evidence>
<feature type="compositionally biased region" description="Pro residues" evidence="1">
    <location>
        <begin position="160"/>
        <end position="176"/>
    </location>
</feature>
<feature type="region of interest" description="Disordered" evidence="1">
    <location>
        <begin position="1"/>
        <end position="112"/>
    </location>
</feature>
<protein>
    <submittedName>
        <fullName evidence="2">Uncharacterized protein</fullName>
    </submittedName>
</protein>
<feature type="compositionally biased region" description="Basic and acidic residues" evidence="1">
    <location>
        <begin position="50"/>
        <end position="60"/>
    </location>
</feature>